<feature type="compositionally biased region" description="Polar residues" evidence="1">
    <location>
        <begin position="100"/>
        <end position="113"/>
    </location>
</feature>
<dbReference type="AlphaFoldDB" id="A0A8S9RYY4"/>
<sequence>MDTQPEVPPAVMSLKRNSNDIGWEYGILCDAKNPDRVKCKLCSKEMSGGTFYHGDFEKQDKVVNDEFTAYKNKAGAFGRGLALRGCQVNNEKFDPVDCGSNESTDEPNFQAPSHENREDLDSDDEHHIAFDIEFESDNEQVMNVKELEPEEI</sequence>
<organism evidence="2 3">
    <name type="scientific">Brassica cretica</name>
    <name type="common">Mustard</name>
    <dbReference type="NCBI Taxonomy" id="69181"/>
    <lineage>
        <taxon>Eukaryota</taxon>
        <taxon>Viridiplantae</taxon>
        <taxon>Streptophyta</taxon>
        <taxon>Embryophyta</taxon>
        <taxon>Tracheophyta</taxon>
        <taxon>Spermatophyta</taxon>
        <taxon>Magnoliopsida</taxon>
        <taxon>eudicotyledons</taxon>
        <taxon>Gunneridae</taxon>
        <taxon>Pentapetalae</taxon>
        <taxon>rosids</taxon>
        <taxon>malvids</taxon>
        <taxon>Brassicales</taxon>
        <taxon>Brassicaceae</taxon>
        <taxon>Brassiceae</taxon>
        <taxon>Brassica</taxon>
    </lineage>
</organism>
<feature type="region of interest" description="Disordered" evidence="1">
    <location>
        <begin position="133"/>
        <end position="152"/>
    </location>
</feature>
<protein>
    <submittedName>
        <fullName evidence="2">Uncharacterized protein</fullName>
    </submittedName>
</protein>
<evidence type="ECO:0000256" key="1">
    <source>
        <dbReference type="SAM" id="MobiDB-lite"/>
    </source>
</evidence>
<comment type="caution">
    <text evidence="2">The sequence shown here is derived from an EMBL/GenBank/DDBJ whole genome shotgun (WGS) entry which is preliminary data.</text>
</comment>
<gene>
    <name evidence="2" type="ORF">F2Q69_00028417</name>
</gene>
<feature type="compositionally biased region" description="Basic and acidic residues" evidence="1">
    <location>
        <begin position="114"/>
        <end position="123"/>
    </location>
</feature>
<dbReference type="EMBL" id="QGKX02000088">
    <property type="protein sequence ID" value="KAF3586047.1"/>
    <property type="molecule type" value="Genomic_DNA"/>
</dbReference>
<evidence type="ECO:0000313" key="3">
    <source>
        <dbReference type="Proteomes" id="UP000712600"/>
    </source>
</evidence>
<dbReference type="Proteomes" id="UP000712600">
    <property type="component" value="Unassembled WGS sequence"/>
</dbReference>
<proteinExistence type="predicted"/>
<evidence type="ECO:0000313" key="2">
    <source>
        <dbReference type="EMBL" id="KAF3586047.1"/>
    </source>
</evidence>
<accession>A0A8S9RYY4</accession>
<reference evidence="2" key="1">
    <citation type="submission" date="2019-12" db="EMBL/GenBank/DDBJ databases">
        <title>Genome sequencing and annotation of Brassica cretica.</title>
        <authorList>
            <person name="Studholme D.J."/>
            <person name="Sarris P."/>
        </authorList>
    </citation>
    <scope>NUCLEOTIDE SEQUENCE</scope>
    <source>
        <strain evidence="2">PFS-109/04</strain>
        <tissue evidence="2">Leaf</tissue>
    </source>
</reference>
<name>A0A8S9RYY4_BRACR</name>
<feature type="region of interest" description="Disordered" evidence="1">
    <location>
        <begin position="94"/>
        <end position="123"/>
    </location>
</feature>